<accession>A0A7X0J965</accession>
<proteinExistence type="predicted"/>
<dbReference type="InterPro" id="IPR039121">
    <property type="entry name" value="NUDT19"/>
</dbReference>
<reference evidence="8 9" key="2">
    <citation type="submission" date="2020-08" db="EMBL/GenBank/DDBJ databases">
        <authorList>
            <person name="Partida-Martinez L."/>
            <person name="Huntemann M."/>
            <person name="Clum A."/>
            <person name="Wang J."/>
            <person name="Palaniappan K."/>
            <person name="Ritter S."/>
            <person name="Chen I.-M."/>
            <person name="Stamatis D."/>
            <person name="Reddy T."/>
            <person name="O'Malley R."/>
            <person name="Daum C."/>
            <person name="Shapiro N."/>
            <person name="Ivanova N."/>
            <person name="Kyrpides N."/>
            <person name="Woyke T."/>
        </authorList>
    </citation>
    <scope>NUCLEOTIDE SEQUENCE [LARGE SCALE GENOMIC DNA]</scope>
    <source>
        <strain evidence="8 9">AS3.13</strain>
    </source>
</reference>
<protein>
    <submittedName>
        <fullName evidence="8">8-oxo-dGTP pyrophosphatase MutT (NUDIX family)</fullName>
    </submittedName>
</protein>
<evidence type="ECO:0000313" key="8">
    <source>
        <dbReference type="EMBL" id="MBB6503335.1"/>
    </source>
</evidence>
<keyword evidence="5" id="KW-0460">Magnesium</keyword>
<evidence type="ECO:0000256" key="1">
    <source>
        <dbReference type="ARBA" id="ARBA00001936"/>
    </source>
</evidence>
<keyword evidence="3" id="KW-0479">Metal-binding</keyword>
<feature type="domain" description="Nudix hydrolase" evidence="7">
    <location>
        <begin position="11"/>
        <end position="197"/>
    </location>
</feature>
<evidence type="ECO:0000259" key="7">
    <source>
        <dbReference type="PROSITE" id="PS51462"/>
    </source>
</evidence>
<dbReference type="PANTHER" id="PTHR12318:SF0">
    <property type="entry name" value="ACYL-COENZYME A DIPHOSPHATASE NUDT19"/>
    <property type="match status" value="1"/>
</dbReference>
<dbReference type="InterPro" id="IPR015797">
    <property type="entry name" value="NUDIX_hydrolase-like_dom_sf"/>
</dbReference>
<evidence type="ECO:0000313" key="9">
    <source>
        <dbReference type="Proteomes" id="UP000522313"/>
    </source>
</evidence>
<dbReference type="PROSITE" id="PS51462">
    <property type="entry name" value="NUDIX"/>
    <property type="match status" value="1"/>
</dbReference>
<dbReference type="GO" id="GO:0016818">
    <property type="term" value="F:hydrolase activity, acting on acid anhydrides, in phosphorus-containing anhydrides"/>
    <property type="evidence" value="ECO:0007669"/>
    <property type="project" value="InterPro"/>
</dbReference>
<evidence type="ECO:0000256" key="3">
    <source>
        <dbReference type="ARBA" id="ARBA00022723"/>
    </source>
</evidence>
<comment type="cofactor">
    <cofactor evidence="1">
        <name>Mn(2+)</name>
        <dbReference type="ChEBI" id="CHEBI:29035"/>
    </cofactor>
</comment>
<dbReference type="Gene3D" id="3.90.79.10">
    <property type="entry name" value="Nucleoside Triphosphate Pyrophosphohydrolase"/>
    <property type="match status" value="1"/>
</dbReference>
<keyword evidence="4" id="KW-0378">Hydrolase</keyword>
<keyword evidence="6" id="KW-0464">Manganese</keyword>
<dbReference type="RefSeq" id="WP_184503838.1">
    <property type="nucleotide sequence ID" value="NZ_JACHBT010000001.1"/>
</dbReference>
<evidence type="ECO:0000256" key="2">
    <source>
        <dbReference type="ARBA" id="ARBA00001946"/>
    </source>
</evidence>
<dbReference type="InterPro" id="IPR000086">
    <property type="entry name" value="NUDIX_hydrolase_dom"/>
</dbReference>
<name>A0A7X0J965_9SPHN</name>
<sequence length="257" mass="27335">MTEPSPTPPAAKPAATLVVMRDRADAPPDILMVERAGVMAFAPGAMVFPGGRVDPGDYDLARMLALPDQDEGAARIAAIRETIEEAALPIGFTVAPGPAAIATIRATLGAGAAFGEALAAVGATLAPDALIPFARWRPDYSPVRRYDTRFYLAALPADAPAPRVDGTENVRLCWTGAQAMLDDADAGRVALIFPTRRNLERLALFPSYAAAAAQARAFPVRVVVPWSEIRDGEEYLCIPDDLGYPVVAERSDRVRRG</sequence>
<organism evidence="8 9">
    <name type="scientific">Sphingomonas endophytica</name>
    <dbReference type="NCBI Taxonomy" id="869719"/>
    <lineage>
        <taxon>Bacteria</taxon>
        <taxon>Pseudomonadati</taxon>
        <taxon>Pseudomonadota</taxon>
        <taxon>Alphaproteobacteria</taxon>
        <taxon>Sphingomonadales</taxon>
        <taxon>Sphingomonadaceae</taxon>
        <taxon>Sphingomonas</taxon>
    </lineage>
</organism>
<evidence type="ECO:0000256" key="4">
    <source>
        <dbReference type="ARBA" id="ARBA00022801"/>
    </source>
</evidence>
<reference evidence="8 9" key="1">
    <citation type="submission" date="2020-08" db="EMBL/GenBank/DDBJ databases">
        <title>The Agave Microbiome: Exploring the role of microbial communities in plant adaptations to desert environments.</title>
        <authorList>
            <person name="Partida-Martinez L.P."/>
        </authorList>
    </citation>
    <scope>NUCLEOTIDE SEQUENCE [LARGE SCALE GENOMIC DNA]</scope>
    <source>
        <strain evidence="8 9">AS3.13</strain>
    </source>
</reference>
<dbReference type="Proteomes" id="UP000522313">
    <property type="component" value="Unassembled WGS sequence"/>
</dbReference>
<dbReference type="AlphaFoldDB" id="A0A7X0J965"/>
<comment type="cofactor">
    <cofactor evidence="2">
        <name>Mg(2+)</name>
        <dbReference type="ChEBI" id="CHEBI:18420"/>
    </cofactor>
</comment>
<evidence type="ECO:0000256" key="6">
    <source>
        <dbReference type="ARBA" id="ARBA00023211"/>
    </source>
</evidence>
<dbReference type="SUPFAM" id="SSF55811">
    <property type="entry name" value="Nudix"/>
    <property type="match status" value="1"/>
</dbReference>
<comment type="caution">
    <text evidence="8">The sequence shown here is derived from an EMBL/GenBank/DDBJ whole genome shotgun (WGS) entry which is preliminary data.</text>
</comment>
<gene>
    <name evidence="8" type="ORF">F4693_000284</name>
</gene>
<dbReference type="GO" id="GO:0046872">
    <property type="term" value="F:metal ion binding"/>
    <property type="evidence" value="ECO:0007669"/>
    <property type="project" value="UniProtKB-KW"/>
</dbReference>
<dbReference type="PANTHER" id="PTHR12318">
    <property type="entry name" value="TESTOSTERONE-REGULATED PROTEIN RP2"/>
    <property type="match status" value="1"/>
</dbReference>
<evidence type="ECO:0000256" key="5">
    <source>
        <dbReference type="ARBA" id="ARBA00022842"/>
    </source>
</evidence>
<dbReference type="EMBL" id="JACHBT010000001">
    <property type="protein sequence ID" value="MBB6503335.1"/>
    <property type="molecule type" value="Genomic_DNA"/>
</dbReference>